<dbReference type="Pfam" id="PF01230">
    <property type="entry name" value="HIT"/>
    <property type="match status" value="1"/>
</dbReference>
<evidence type="ECO:0000259" key="3">
    <source>
        <dbReference type="PROSITE" id="PS51084"/>
    </source>
</evidence>
<dbReference type="EMBL" id="JAJJMA010238067">
    <property type="protein sequence ID" value="MCL7042678.1"/>
    <property type="molecule type" value="Genomic_DNA"/>
</dbReference>
<accession>A0AA41VK18</accession>
<dbReference type="AlphaFoldDB" id="A0AA41VK18"/>
<dbReference type="GO" id="GO:0047627">
    <property type="term" value="F:adenylylsulfatase activity"/>
    <property type="evidence" value="ECO:0007669"/>
    <property type="project" value="UniProtKB-ARBA"/>
</dbReference>
<feature type="non-terminal residue" evidence="4">
    <location>
        <position position="104"/>
    </location>
</feature>
<dbReference type="SUPFAM" id="SSF54197">
    <property type="entry name" value="HIT-like"/>
    <property type="match status" value="1"/>
</dbReference>
<gene>
    <name evidence="4" type="ORF">MKW94_006358</name>
</gene>
<evidence type="ECO:0000313" key="4">
    <source>
        <dbReference type="EMBL" id="MCL7042678.1"/>
    </source>
</evidence>
<comment type="caution">
    <text evidence="4">The sequence shown here is derived from an EMBL/GenBank/DDBJ whole genome shotgun (WGS) entry which is preliminary data.</text>
</comment>
<dbReference type="Gene3D" id="3.30.428.10">
    <property type="entry name" value="HIT-like"/>
    <property type="match status" value="1"/>
</dbReference>
<dbReference type="InterPro" id="IPR051884">
    <property type="entry name" value="Bis(5'-adenosyl)-TPase_reg"/>
</dbReference>
<comment type="caution">
    <text evidence="1">Lacks conserved residue(s) required for the propagation of feature annotation.</text>
</comment>
<evidence type="ECO:0000256" key="2">
    <source>
        <dbReference type="SAM" id="Coils"/>
    </source>
</evidence>
<sequence length="104" mass="12365">LGIGRAQPTWLNSYKLFIKIKIKSRSTIIFVFDGPHAGQATPYVHIHILPRAAGDFEKKMRFMMLQLDEKERELKQKLDLDKERKYMRYEEMALEAAEYRKLFS</sequence>
<reference evidence="4" key="1">
    <citation type="submission" date="2022-03" db="EMBL/GenBank/DDBJ databases">
        <title>A functionally conserved STORR gene fusion in Papaver species that diverged 16.8 million years ago.</title>
        <authorList>
            <person name="Catania T."/>
        </authorList>
    </citation>
    <scope>NUCLEOTIDE SEQUENCE</scope>
    <source>
        <strain evidence="4">S-191538</strain>
    </source>
</reference>
<keyword evidence="2" id="KW-0175">Coiled coil</keyword>
<proteinExistence type="predicted"/>
<protein>
    <recommendedName>
        <fullName evidence="3">HIT domain-containing protein</fullName>
    </recommendedName>
</protein>
<dbReference type="InterPro" id="IPR011146">
    <property type="entry name" value="HIT-like"/>
</dbReference>
<dbReference type="PROSITE" id="PS51084">
    <property type="entry name" value="HIT_2"/>
    <property type="match status" value="1"/>
</dbReference>
<evidence type="ECO:0000313" key="5">
    <source>
        <dbReference type="Proteomes" id="UP001177140"/>
    </source>
</evidence>
<dbReference type="Proteomes" id="UP001177140">
    <property type="component" value="Unassembled WGS sequence"/>
</dbReference>
<dbReference type="InterPro" id="IPR036265">
    <property type="entry name" value="HIT-like_sf"/>
</dbReference>
<keyword evidence="5" id="KW-1185">Reference proteome</keyword>
<name>A0AA41VK18_PAPNU</name>
<dbReference type="PANTHER" id="PTHR46243:SF1">
    <property type="entry name" value="BIS(5'-ADENOSYL)-TRIPHOSPHATASE"/>
    <property type="match status" value="1"/>
</dbReference>
<feature type="domain" description="HIT" evidence="3">
    <location>
        <begin position="1"/>
        <end position="58"/>
    </location>
</feature>
<organism evidence="4 5">
    <name type="scientific">Papaver nudicaule</name>
    <name type="common">Iceland poppy</name>
    <dbReference type="NCBI Taxonomy" id="74823"/>
    <lineage>
        <taxon>Eukaryota</taxon>
        <taxon>Viridiplantae</taxon>
        <taxon>Streptophyta</taxon>
        <taxon>Embryophyta</taxon>
        <taxon>Tracheophyta</taxon>
        <taxon>Spermatophyta</taxon>
        <taxon>Magnoliopsida</taxon>
        <taxon>Ranunculales</taxon>
        <taxon>Papaveraceae</taxon>
        <taxon>Papaveroideae</taxon>
        <taxon>Papaver</taxon>
    </lineage>
</organism>
<feature type="coiled-coil region" evidence="2">
    <location>
        <begin position="53"/>
        <end position="84"/>
    </location>
</feature>
<dbReference type="PANTHER" id="PTHR46243">
    <property type="entry name" value="BIS(5'-ADENOSYL)-TRIPHOSPHATASE"/>
    <property type="match status" value="1"/>
</dbReference>
<evidence type="ECO:0000256" key="1">
    <source>
        <dbReference type="PROSITE-ProRule" id="PRU00464"/>
    </source>
</evidence>